<reference evidence="1 2" key="1">
    <citation type="journal article" date="2020" name="Nature">
        <title>Six reference-quality genomes reveal evolution of bat adaptations.</title>
        <authorList>
            <person name="Jebb D."/>
            <person name="Huang Z."/>
            <person name="Pippel M."/>
            <person name="Hughes G.M."/>
            <person name="Lavrichenko K."/>
            <person name="Devanna P."/>
            <person name="Winkler S."/>
            <person name="Jermiin L.S."/>
            <person name="Skirmuntt E.C."/>
            <person name="Katzourakis A."/>
            <person name="Burkitt-Gray L."/>
            <person name="Ray D.A."/>
            <person name="Sullivan K.A.M."/>
            <person name="Roscito J.G."/>
            <person name="Kirilenko B.M."/>
            <person name="Davalos L.M."/>
            <person name="Corthals A.P."/>
            <person name="Power M.L."/>
            <person name="Jones G."/>
            <person name="Ransome R.D."/>
            <person name="Dechmann D.K.N."/>
            <person name="Locatelli A.G."/>
            <person name="Puechmaille S.J."/>
            <person name="Fedrigo O."/>
            <person name="Jarvis E.D."/>
            <person name="Hiller M."/>
            <person name="Vernes S.C."/>
            <person name="Myers E.W."/>
            <person name="Teeling E.C."/>
        </authorList>
    </citation>
    <scope>NUCLEOTIDE SEQUENCE [LARGE SCALE GENOMIC DNA]</scope>
    <source>
        <strain evidence="1">Bat1K_MPI-CBG_1</strain>
    </source>
</reference>
<evidence type="ECO:0000313" key="1">
    <source>
        <dbReference type="EMBL" id="KAF6090781.1"/>
    </source>
</evidence>
<dbReference type="AlphaFoldDB" id="A0A833ZH73"/>
<dbReference type="EMBL" id="JABVXQ010000009">
    <property type="protein sequence ID" value="KAF6090781.1"/>
    <property type="molecule type" value="Genomic_DNA"/>
</dbReference>
<sequence length="175" mass="19146">MWGNSLGGNNGACSGLYRISVISPASHKEIGLFRCRFPCWWVCVLCRTLWTSPMNSPVRLGVSPSTSTPTSVFNSYLEALFPHAGTLGCAICLLPSFSCFICAQMCNHLICQLPCLLCFFHNLLPLWVRQPPFCVPGVCLPSLCCEPSPSWLPEPALPTSLDECVYFNSLVVGLP</sequence>
<gene>
    <name evidence="1" type="ORF">HJG60_012170</name>
</gene>
<proteinExistence type="predicted"/>
<accession>A0A833ZH73</accession>
<organism evidence="1 2">
    <name type="scientific">Phyllostomus discolor</name>
    <name type="common">pale spear-nosed bat</name>
    <dbReference type="NCBI Taxonomy" id="89673"/>
    <lineage>
        <taxon>Eukaryota</taxon>
        <taxon>Metazoa</taxon>
        <taxon>Chordata</taxon>
        <taxon>Craniata</taxon>
        <taxon>Vertebrata</taxon>
        <taxon>Euteleostomi</taxon>
        <taxon>Mammalia</taxon>
        <taxon>Eutheria</taxon>
        <taxon>Laurasiatheria</taxon>
        <taxon>Chiroptera</taxon>
        <taxon>Yangochiroptera</taxon>
        <taxon>Phyllostomidae</taxon>
        <taxon>Phyllostominae</taxon>
        <taxon>Phyllostomus</taxon>
    </lineage>
</organism>
<name>A0A833ZH73_9CHIR</name>
<evidence type="ECO:0000313" key="2">
    <source>
        <dbReference type="Proteomes" id="UP000664940"/>
    </source>
</evidence>
<comment type="caution">
    <text evidence="1">The sequence shown here is derived from an EMBL/GenBank/DDBJ whole genome shotgun (WGS) entry which is preliminary data.</text>
</comment>
<protein>
    <submittedName>
        <fullName evidence="1">Uncharacterized protein</fullName>
    </submittedName>
</protein>
<dbReference type="Proteomes" id="UP000664940">
    <property type="component" value="Unassembled WGS sequence"/>
</dbReference>